<evidence type="ECO:0000256" key="1">
    <source>
        <dbReference type="ARBA" id="ARBA00022801"/>
    </source>
</evidence>
<dbReference type="RefSeq" id="WP_013608087.1">
    <property type="nucleotide sequence ID" value="NC_015152.1"/>
</dbReference>
<dbReference type="PANTHER" id="PTHR43794:SF11">
    <property type="entry name" value="AMIDOHYDROLASE-RELATED DOMAIN-CONTAINING PROTEIN"/>
    <property type="match status" value="1"/>
</dbReference>
<gene>
    <name evidence="3" type="ordered locus">SpiBuddy_2427</name>
</gene>
<dbReference type="AlphaFoldDB" id="F0RRI9"/>
<proteinExistence type="predicted"/>
<organism evidence="3 4">
    <name type="scientific">Sphaerochaeta globosa (strain ATCC BAA-1886 / DSM 22777 / Buddy)</name>
    <name type="common">Spirochaeta sp. (strain Buddy)</name>
    <dbReference type="NCBI Taxonomy" id="158189"/>
    <lineage>
        <taxon>Bacteria</taxon>
        <taxon>Pseudomonadati</taxon>
        <taxon>Spirochaetota</taxon>
        <taxon>Spirochaetia</taxon>
        <taxon>Spirochaetales</taxon>
        <taxon>Sphaerochaetaceae</taxon>
        <taxon>Sphaerochaeta</taxon>
    </lineage>
</organism>
<keyword evidence="1 3" id="KW-0378">Hydrolase</keyword>
<dbReference type="KEGG" id="sbu:SpiBuddy_2427"/>
<accession>F0RRI9</accession>
<protein>
    <submittedName>
        <fullName evidence="3">S-adenosylhomocysteine deaminase</fullName>
        <ecNumber evidence="3">3.5.4.28</ecNumber>
    </submittedName>
</protein>
<dbReference type="HOGENOM" id="CLU_012358_2_1_12"/>
<evidence type="ECO:0000313" key="4">
    <source>
        <dbReference type="Proteomes" id="UP000008466"/>
    </source>
</evidence>
<dbReference type="STRING" id="158189.SpiBuddy_2427"/>
<name>F0RRI9_SPHGB</name>
<dbReference type="EC" id="3.5.4.28" evidence="3"/>
<dbReference type="Proteomes" id="UP000008466">
    <property type="component" value="Chromosome"/>
</dbReference>
<dbReference type="SUPFAM" id="SSF51338">
    <property type="entry name" value="Composite domain of metallo-dependent hydrolases"/>
    <property type="match status" value="1"/>
</dbReference>
<evidence type="ECO:0000259" key="2">
    <source>
        <dbReference type="Pfam" id="PF01979"/>
    </source>
</evidence>
<dbReference type="Gene3D" id="2.30.40.10">
    <property type="entry name" value="Urease, subunit C, domain 1"/>
    <property type="match status" value="1"/>
</dbReference>
<dbReference type="eggNOG" id="COG0402">
    <property type="taxonomic scope" value="Bacteria"/>
</dbReference>
<dbReference type="SUPFAM" id="SSF51556">
    <property type="entry name" value="Metallo-dependent hydrolases"/>
    <property type="match status" value="1"/>
</dbReference>
<dbReference type="InterPro" id="IPR006680">
    <property type="entry name" value="Amidohydro-rel"/>
</dbReference>
<dbReference type="Pfam" id="PF01979">
    <property type="entry name" value="Amidohydro_1"/>
    <property type="match status" value="1"/>
</dbReference>
<dbReference type="InterPro" id="IPR011059">
    <property type="entry name" value="Metal-dep_hydrolase_composite"/>
</dbReference>
<dbReference type="EMBL" id="CP002541">
    <property type="protein sequence ID" value="ADY14241.1"/>
    <property type="molecule type" value="Genomic_DNA"/>
</dbReference>
<evidence type="ECO:0000313" key="3">
    <source>
        <dbReference type="EMBL" id="ADY14241.1"/>
    </source>
</evidence>
<dbReference type="InterPro" id="IPR032466">
    <property type="entry name" value="Metal_Hydrolase"/>
</dbReference>
<dbReference type="InterPro" id="IPR050287">
    <property type="entry name" value="MTA/SAH_deaminase"/>
</dbReference>
<feature type="domain" description="Amidohydrolase-related" evidence="2">
    <location>
        <begin position="57"/>
        <end position="408"/>
    </location>
</feature>
<dbReference type="OrthoDB" id="9767366at2"/>
<reference evidence="4" key="1">
    <citation type="submission" date="2011-02" db="EMBL/GenBank/DDBJ databases">
        <title>Complete sequence of Spirochaeta sp. Buddy.</title>
        <authorList>
            <person name="Lucas S."/>
            <person name="Copeland A."/>
            <person name="Lapidus A."/>
            <person name="Cheng J.-F."/>
            <person name="Goodwin L."/>
            <person name="Pitluck S."/>
            <person name="Zeytun A."/>
            <person name="Detter J.C."/>
            <person name="Han C."/>
            <person name="Tapia R."/>
            <person name="Land M."/>
            <person name="Hauser L."/>
            <person name="Kyrpides N."/>
            <person name="Ivanova N."/>
            <person name="Mikhailova N."/>
            <person name="Pagani I."/>
            <person name="Ritalahti K.M."/>
            <person name="Loeffler F.E."/>
            <person name="Woyke T."/>
        </authorList>
    </citation>
    <scope>NUCLEOTIDE SEQUENCE [LARGE SCALE GENOMIC DNA]</scope>
    <source>
        <strain evidence="4">ATCC BAA-1886 / DSM 22777 / Buddy</strain>
    </source>
</reference>
<keyword evidence="4" id="KW-1185">Reference proteome</keyword>
<dbReference type="GO" id="GO:0050270">
    <property type="term" value="F:S-adenosylhomocysteine deaminase activity"/>
    <property type="evidence" value="ECO:0007669"/>
    <property type="project" value="UniProtKB-EC"/>
</dbReference>
<dbReference type="PANTHER" id="PTHR43794">
    <property type="entry name" value="AMINOHYDROLASE SSNA-RELATED"/>
    <property type="match status" value="1"/>
</dbReference>
<sequence length="443" mass="49265">MKRTLIMAKAIVTMDDDYHVYESGHLVVEDERIVLIGSGKAPNQHYDEVMDLPNHLLMPGLINAHTHTPMVLTRGMCEGVSLFTMDGFINTLRRYEMDADADMASASVGVSCAEMIRTGTTCFVDQYFYADRIFEAVDASSLRAVIAYGIVELGEKKARERELALATDFLNQCRTHVRITGWIGPHAFFVDNSEELIQEEMRLALKYKAGFHIHFATSNEENNYCRKTYGCDAIKKMEAMGIMEIPILAAHSITVSNEDIRIMAEHPFYPVMAPSAAMRSGFAAAPVKEMRLAGVKVLLGTDNVCNSNSYDMFREMATAGKLVIHTARDVNAITPKEVVAMATRDAAQAIGQGDRIGSLESGKLADVIALDLSDIGWVPMGAQDWYTQLVYSVSGHSVTHSMVGGKWLMKDRLLCTVDYRKECERLEESNLKLLKRLAKRAGR</sequence>
<dbReference type="Gene3D" id="3.20.20.140">
    <property type="entry name" value="Metal-dependent hydrolases"/>
    <property type="match status" value="1"/>
</dbReference>